<dbReference type="Proteomes" id="UP000433309">
    <property type="component" value="Unassembled WGS sequence"/>
</dbReference>
<organism evidence="1 2">
    <name type="scientific">Duganella guangzhouensis</name>
    <dbReference type="NCBI Taxonomy" id="2666084"/>
    <lineage>
        <taxon>Bacteria</taxon>
        <taxon>Pseudomonadati</taxon>
        <taxon>Pseudomonadota</taxon>
        <taxon>Betaproteobacteria</taxon>
        <taxon>Burkholderiales</taxon>
        <taxon>Oxalobacteraceae</taxon>
        <taxon>Telluria group</taxon>
        <taxon>Duganella</taxon>
    </lineage>
</organism>
<keyword evidence="2" id="KW-1185">Reference proteome</keyword>
<dbReference type="EMBL" id="WKJK01000002">
    <property type="protein sequence ID" value="MRW89457.1"/>
    <property type="molecule type" value="Genomic_DNA"/>
</dbReference>
<gene>
    <name evidence="1" type="ORF">GJ699_05625</name>
</gene>
<evidence type="ECO:0000313" key="2">
    <source>
        <dbReference type="Proteomes" id="UP000433309"/>
    </source>
</evidence>
<protein>
    <submittedName>
        <fullName evidence="1">Uncharacterized protein</fullName>
    </submittedName>
</protein>
<proteinExistence type="predicted"/>
<sequence>MPQDSAVDILLAFDGSILEQGDGYWIKMEAKLVDISKAVPHGIRYSLTLHDPSGGRILGFADVYRRLGGV</sequence>
<name>A0A6I2KWS4_9BURK</name>
<dbReference type="AlphaFoldDB" id="A0A6I2KWS4"/>
<dbReference type="RefSeq" id="WP_154373911.1">
    <property type="nucleotide sequence ID" value="NZ_WKJK01000002.1"/>
</dbReference>
<accession>A0A6I2KWS4</accession>
<evidence type="ECO:0000313" key="1">
    <source>
        <dbReference type="EMBL" id="MRW89457.1"/>
    </source>
</evidence>
<comment type="caution">
    <text evidence="1">The sequence shown here is derived from an EMBL/GenBank/DDBJ whole genome shotgun (WGS) entry which is preliminary data.</text>
</comment>
<reference evidence="1 2" key="1">
    <citation type="submission" date="2019-11" db="EMBL/GenBank/DDBJ databases">
        <title>Novel species isolated from a subtropical stream in China.</title>
        <authorList>
            <person name="Lu H."/>
        </authorList>
    </citation>
    <scope>NUCLEOTIDE SEQUENCE [LARGE SCALE GENOMIC DNA]</scope>
    <source>
        <strain evidence="1 2">FT80W</strain>
    </source>
</reference>